<protein>
    <submittedName>
        <fullName evidence="1">Uncharacterized protein</fullName>
    </submittedName>
</protein>
<reference evidence="2" key="1">
    <citation type="journal article" date="2010" name="Nat. Biotechnol.">
        <title>Draft genome sequence of the oilseed species Ricinus communis.</title>
        <authorList>
            <person name="Chan A.P."/>
            <person name="Crabtree J."/>
            <person name="Zhao Q."/>
            <person name="Lorenzi H."/>
            <person name="Orvis J."/>
            <person name="Puiu D."/>
            <person name="Melake-Berhan A."/>
            <person name="Jones K.M."/>
            <person name="Redman J."/>
            <person name="Chen G."/>
            <person name="Cahoon E.B."/>
            <person name="Gedil M."/>
            <person name="Stanke M."/>
            <person name="Haas B.J."/>
            <person name="Wortman J.R."/>
            <person name="Fraser-Liggett C.M."/>
            <person name="Ravel J."/>
            <person name="Rabinowicz P.D."/>
        </authorList>
    </citation>
    <scope>NUCLEOTIDE SEQUENCE [LARGE SCALE GENOMIC DNA]</scope>
    <source>
        <strain evidence="2">cv. Hale</strain>
    </source>
</reference>
<dbReference type="InParanoid" id="B9R9X3"/>
<dbReference type="EMBL" id="EQ973773">
    <property type="protein sequence ID" value="EEF51600.1"/>
    <property type="molecule type" value="Genomic_DNA"/>
</dbReference>
<sequence length="75" mass="8663">MTRSYIETSALNYYIVQILCIVRGESDEDSCMVLQLSGTIIRYNLKDRSFKKLSDNDPAVWHIRMTCLVLVVYLG</sequence>
<dbReference type="Proteomes" id="UP000008311">
    <property type="component" value="Unassembled WGS sequence"/>
</dbReference>
<evidence type="ECO:0000313" key="1">
    <source>
        <dbReference type="EMBL" id="EEF51600.1"/>
    </source>
</evidence>
<gene>
    <name evidence="1" type="ORF">RCOM_1501170</name>
</gene>
<accession>B9R9X3</accession>
<dbReference type="AlphaFoldDB" id="B9R9X3"/>
<name>B9R9X3_RICCO</name>
<keyword evidence="2" id="KW-1185">Reference proteome</keyword>
<proteinExistence type="predicted"/>
<evidence type="ECO:0000313" key="2">
    <source>
        <dbReference type="Proteomes" id="UP000008311"/>
    </source>
</evidence>
<organism evidence="1 2">
    <name type="scientific">Ricinus communis</name>
    <name type="common">Castor bean</name>
    <dbReference type="NCBI Taxonomy" id="3988"/>
    <lineage>
        <taxon>Eukaryota</taxon>
        <taxon>Viridiplantae</taxon>
        <taxon>Streptophyta</taxon>
        <taxon>Embryophyta</taxon>
        <taxon>Tracheophyta</taxon>
        <taxon>Spermatophyta</taxon>
        <taxon>Magnoliopsida</taxon>
        <taxon>eudicotyledons</taxon>
        <taxon>Gunneridae</taxon>
        <taxon>Pentapetalae</taxon>
        <taxon>rosids</taxon>
        <taxon>fabids</taxon>
        <taxon>Malpighiales</taxon>
        <taxon>Euphorbiaceae</taxon>
        <taxon>Acalyphoideae</taxon>
        <taxon>Acalypheae</taxon>
        <taxon>Ricinus</taxon>
    </lineage>
</organism>